<dbReference type="AlphaFoldDB" id="E1WXG3"/>
<dbReference type="STRING" id="862908.BMS_2701"/>
<dbReference type="Gene3D" id="2.120.10.30">
    <property type="entry name" value="TolB, C-terminal domain"/>
    <property type="match status" value="1"/>
</dbReference>
<dbReference type="HOGENOM" id="CLU_562326_0_0_7"/>
<dbReference type="InterPro" id="IPR011042">
    <property type="entry name" value="6-blade_b-propeller_TolB-like"/>
</dbReference>
<dbReference type="KEGG" id="bmx:BMS_2701"/>
<dbReference type="PATRIC" id="fig|862908.3.peg.2578"/>
<evidence type="ECO:0000313" key="2">
    <source>
        <dbReference type="EMBL" id="CBW27480.1"/>
    </source>
</evidence>
<dbReference type="OrthoDB" id="108903at2"/>
<name>E1WXG3_HALMS</name>
<keyword evidence="3" id="KW-1185">Reference proteome</keyword>
<keyword evidence="1" id="KW-0732">Signal</keyword>
<feature type="signal peptide" evidence="1">
    <location>
        <begin position="1"/>
        <end position="17"/>
    </location>
</feature>
<evidence type="ECO:0000313" key="3">
    <source>
        <dbReference type="Proteomes" id="UP000008963"/>
    </source>
</evidence>
<reference evidence="3" key="1">
    <citation type="journal article" date="2013" name="ISME J.">
        <title>A small predatory core genome in the divergent marine Bacteriovorax marinus SJ and the terrestrial Bdellovibrio bacteriovorus.</title>
        <authorList>
            <person name="Crossman L.C."/>
            <person name="Chen H."/>
            <person name="Cerdeno-Tarraga A.M."/>
            <person name="Brooks K."/>
            <person name="Quail M.A."/>
            <person name="Pineiro S.A."/>
            <person name="Hobley L."/>
            <person name="Sockett R.E."/>
            <person name="Bentley S.D."/>
            <person name="Parkhill J."/>
            <person name="Williams H.N."/>
            <person name="Stine O.C."/>
        </authorList>
    </citation>
    <scope>NUCLEOTIDE SEQUENCE [LARGE SCALE GENOMIC DNA]</scope>
    <source>
        <strain evidence="3">ATCC BAA-682 / DSM 15412 / SJ</strain>
    </source>
</reference>
<dbReference type="RefSeq" id="WP_014245255.1">
    <property type="nucleotide sequence ID" value="NC_016620.1"/>
</dbReference>
<dbReference type="eggNOG" id="COG0823">
    <property type="taxonomic scope" value="Bacteria"/>
</dbReference>
<protein>
    <submittedName>
        <fullName evidence="2">Exported protein</fullName>
    </submittedName>
</protein>
<dbReference type="SUPFAM" id="SSF69304">
    <property type="entry name" value="Tricorn protease N-terminal domain"/>
    <property type="match status" value="1"/>
</dbReference>
<accession>E1WXG3</accession>
<gene>
    <name evidence="2" type="ordered locus">BMS_2701</name>
</gene>
<dbReference type="Proteomes" id="UP000008963">
    <property type="component" value="Chromosome"/>
</dbReference>
<sequence length="485" mass="55672">MKIALVPILLLSFNSMAQVDKNLCNLNEDKIIRRITPMYTPNYFFKTSPDGRYIYYIGGHKNWRLDTTNGEELLLPGSADPVPSIDGKIMTSINWRVSGRKNWSLNLMPMENWDISRGFFGKINYEKVTVDTNTERTYQSVGTLGGNKYRVLSYDERAASISLKDYTLTSNGSFSANRNDNQQKFPNMRLPMISKDGKEFASLDIETNQTVIYRINDDGTGAKEIERLDFPSGKVDFSNDRKKLVFHVTEKVSRSGPRSSEVQMPPTFDNRHEVRNVFVYDRETKSITPVTQNQRGNSYYPVFLEDDKVVYLDQTSGKLSFVIKEVPKVVPKSIEVARSCFEGDDFDRSLENLADLWKSVCTDWTGNNSGGSKVMMLNMPDELCRQIAKATGDREVSLMCDALKKSEIKRPRVSNTKDKFKKMVKVKCMICHQENIPFFDKEKVKSHKDEILKRINSNDPSYRMPLGGELTKEEKKEFTEYFKSL</sequence>
<dbReference type="EMBL" id="FQ312005">
    <property type="protein sequence ID" value="CBW27480.1"/>
    <property type="molecule type" value="Genomic_DNA"/>
</dbReference>
<evidence type="ECO:0000256" key="1">
    <source>
        <dbReference type="SAM" id="SignalP"/>
    </source>
</evidence>
<organism evidence="2 3">
    <name type="scientific">Halobacteriovorax marinus (strain ATCC BAA-682 / DSM 15412 / SJ)</name>
    <name type="common">Bacteriovorax marinus</name>
    <dbReference type="NCBI Taxonomy" id="862908"/>
    <lineage>
        <taxon>Bacteria</taxon>
        <taxon>Pseudomonadati</taxon>
        <taxon>Bdellovibrionota</taxon>
        <taxon>Bacteriovoracia</taxon>
        <taxon>Bacteriovoracales</taxon>
        <taxon>Halobacteriovoraceae</taxon>
        <taxon>Halobacteriovorax</taxon>
    </lineage>
</organism>
<proteinExistence type="predicted"/>
<feature type="chain" id="PRO_5003154494" evidence="1">
    <location>
        <begin position="18"/>
        <end position="485"/>
    </location>
</feature>